<evidence type="ECO:0000313" key="2">
    <source>
        <dbReference type="EMBL" id="EIJ42841.1"/>
    </source>
</evidence>
<dbReference type="SUPFAM" id="SSF82657">
    <property type="entry name" value="BolA-like"/>
    <property type="match status" value="1"/>
</dbReference>
<dbReference type="InterPro" id="IPR002634">
    <property type="entry name" value="BolA"/>
</dbReference>
<dbReference type="Proteomes" id="UP000005744">
    <property type="component" value="Unassembled WGS sequence"/>
</dbReference>
<dbReference type="EMBL" id="JH600070">
    <property type="protein sequence ID" value="EIJ42841.1"/>
    <property type="molecule type" value="Genomic_DNA"/>
</dbReference>
<comment type="similarity">
    <text evidence="1">Belongs to the BolA/IbaG family.</text>
</comment>
<dbReference type="PANTHER" id="PTHR46230">
    <property type="match status" value="1"/>
</dbReference>
<dbReference type="InterPro" id="IPR036065">
    <property type="entry name" value="BolA-like_sf"/>
</dbReference>
<dbReference type="PANTHER" id="PTHR46230:SF7">
    <property type="entry name" value="BOLA-LIKE PROTEIN 1"/>
    <property type="match status" value="1"/>
</dbReference>
<keyword evidence="3" id="KW-1185">Reference proteome</keyword>
<dbReference type="STRING" id="395493.BegalDRAFT_1971"/>
<dbReference type="PIRSF" id="PIRSF003113">
    <property type="entry name" value="BolA"/>
    <property type="match status" value="1"/>
</dbReference>
<dbReference type="Gene3D" id="3.30.300.90">
    <property type="entry name" value="BolA-like"/>
    <property type="match status" value="1"/>
</dbReference>
<dbReference type="eggNOG" id="COG0271">
    <property type="taxonomic scope" value="Bacteria"/>
</dbReference>
<dbReference type="RefSeq" id="WP_002686095.1">
    <property type="nucleotide sequence ID" value="NZ_JH600070.1"/>
</dbReference>
<evidence type="ECO:0000256" key="1">
    <source>
        <dbReference type="RuleBase" id="RU003860"/>
    </source>
</evidence>
<dbReference type="GO" id="GO:0016226">
    <property type="term" value="P:iron-sulfur cluster assembly"/>
    <property type="evidence" value="ECO:0007669"/>
    <property type="project" value="TreeGrafter"/>
</dbReference>
<proteinExistence type="inferred from homology"/>
<accession>I3CGU8</accession>
<dbReference type="AlphaFoldDB" id="I3CGU8"/>
<sequence length="92" mass="10325">MSNRVERIKARLQATIKPVHLELLDESYKHAGHAGARQGGGHFDLLIVSPVFVGQNSMQRHRMIYTALSDFIPADIHALSIKAYTPEEYPVN</sequence>
<reference evidence="2 3" key="1">
    <citation type="submission" date="2011-11" db="EMBL/GenBank/DDBJ databases">
        <title>Improved High-Quality Draft sequence of Beggiatoa alba B18lD.</title>
        <authorList>
            <consortium name="US DOE Joint Genome Institute"/>
            <person name="Lucas S."/>
            <person name="Han J."/>
            <person name="Lapidus A."/>
            <person name="Cheng J.-F."/>
            <person name="Goodwin L."/>
            <person name="Pitluck S."/>
            <person name="Peters L."/>
            <person name="Mikhailova N."/>
            <person name="Held B."/>
            <person name="Detter J.C."/>
            <person name="Han C."/>
            <person name="Tapia R."/>
            <person name="Land M."/>
            <person name="Hauser L."/>
            <person name="Kyrpides N."/>
            <person name="Ivanova N."/>
            <person name="Pagani I."/>
            <person name="Samuel K."/>
            <person name="Teske A."/>
            <person name="Mueller J."/>
            <person name="Woyke T."/>
        </authorList>
    </citation>
    <scope>NUCLEOTIDE SEQUENCE [LARGE SCALE GENOMIC DNA]</scope>
    <source>
        <strain evidence="2 3">B18LD</strain>
    </source>
</reference>
<evidence type="ECO:0000313" key="3">
    <source>
        <dbReference type="Proteomes" id="UP000005744"/>
    </source>
</evidence>
<protein>
    <submittedName>
        <fullName evidence="2">Stress-induced morphogen</fullName>
    </submittedName>
</protein>
<organism evidence="2 3">
    <name type="scientific">Beggiatoa alba B18LD</name>
    <dbReference type="NCBI Taxonomy" id="395493"/>
    <lineage>
        <taxon>Bacteria</taxon>
        <taxon>Pseudomonadati</taxon>
        <taxon>Pseudomonadota</taxon>
        <taxon>Gammaproteobacteria</taxon>
        <taxon>Thiotrichales</taxon>
        <taxon>Thiotrichaceae</taxon>
        <taxon>Beggiatoa</taxon>
    </lineage>
</organism>
<dbReference type="OrthoDB" id="9812890at2"/>
<dbReference type="HOGENOM" id="CLU_109462_2_1_6"/>
<name>I3CGU8_9GAMM</name>
<gene>
    <name evidence="2" type="ORF">BegalDRAFT_1971</name>
</gene>
<dbReference type="Pfam" id="PF01722">
    <property type="entry name" value="BolA"/>
    <property type="match status" value="1"/>
</dbReference>